<dbReference type="EMBL" id="FNNG01000012">
    <property type="protein sequence ID" value="SDX52665.1"/>
    <property type="molecule type" value="Genomic_DNA"/>
</dbReference>
<dbReference type="GO" id="GO:0016036">
    <property type="term" value="P:cellular response to phosphate starvation"/>
    <property type="evidence" value="ECO:0007669"/>
    <property type="project" value="TreeGrafter"/>
</dbReference>
<keyword evidence="7" id="KW-0902">Two-component regulatory system</keyword>
<reference evidence="11 12" key="1">
    <citation type="submission" date="2016-10" db="EMBL/GenBank/DDBJ databases">
        <authorList>
            <person name="de Groot N.N."/>
        </authorList>
    </citation>
    <scope>NUCLEOTIDE SEQUENCE [LARGE SCALE GENOMIC DNA]</scope>
    <source>
        <strain evidence="11 12">DSM 23310</strain>
    </source>
</reference>
<dbReference type="InterPro" id="IPR050351">
    <property type="entry name" value="BphY/WalK/GraS-like"/>
</dbReference>
<dbReference type="PROSITE" id="PS50109">
    <property type="entry name" value="HIS_KIN"/>
    <property type="match status" value="1"/>
</dbReference>
<keyword evidence="9" id="KW-0812">Transmembrane</keyword>
<dbReference type="CDD" id="cd00075">
    <property type="entry name" value="HATPase"/>
    <property type="match status" value="1"/>
</dbReference>
<name>A0A1H3CEY9_9FIRM</name>
<evidence type="ECO:0000313" key="11">
    <source>
        <dbReference type="EMBL" id="SDX52665.1"/>
    </source>
</evidence>
<evidence type="ECO:0000256" key="1">
    <source>
        <dbReference type="ARBA" id="ARBA00000085"/>
    </source>
</evidence>
<dbReference type="SUPFAM" id="SSF47384">
    <property type="entry name" value="Homodimeric domain of signal transducing histidine kinase"/>
    <property type="match status" value="1"/>
</dbReference>
<dbReference type="Proteomes" id="UP000198828">
    <property type="component" value="Unassembled WGS sequence"/>
</dbReference>
<dbReference type="GO" id="GO:0000155">
    <property type="term" value="F:phosphorelay sensor kinase activity"/>
    <property type="evidence" value="ECO:0007669"/>
    <property type="project" value="InterPro"/>
</dbReference>
<keyword evidence="6 11" id="KW-0418">Kinase</keyword>
<evidence type="ECO:0000256" key="9">
    <source>
        <dbReference type="SAM" id="Phobius"/>
    </source>
</evidence>
<evidence type="ECO:0000256" key="2">
    <source>
        <dbReference type="ARBA" id="ARBA00004370"/>
    </source>
</evidence>
<dbReference type="FunFam" id="3.30.565.10:FF:000006">
    <property type="entry name" value="Sensor histidine kinase WalK"/>
    <property type="match status" value="1"/>
</dbReference>
<dbReference type="SMART" id="SM00388">
    <property type="entry name" value="HisKA"/>
    <property type="match status" value="1"/>
</dbReference>
<proteinExistence type="predicted"/>
<dbReference type="Pfam" id="PF02518">
    <property type="entry name" value="HATPase_c"/>
    <property type="match status" value="1"/>
</dbReference>
<dbReference type="InterPro" id="IPR005467">
    <property type="entry name" value="His_kinase_dom"/>
</dbReference>
<evidence type="ECO:0000256" key="4">
    <source>
        <dbReference type="ARBA" id="ARBA00022553"/>
    </source>
</evidence>
<evidence type="ECO:0000256" key="7">
    <source>
        <dbReference type="ARBA" id="ARBA00023012"/>
    </source>
</evidence>
<dbReference type="SMART" id="SM00387">
    <property type="entry name" value="HATPase_c"/>
    <property type="match status" value="1"/>
</dbReference>
<evidence type="ECO:0000259" key="10">
    <source>
        <dbReference type="PROSITE" id="PS50109"/>
    </source>
</evidence>
<dbReference type="PANTHER" id="PTHR45453:SF1">
    <property type="entry name" value="PHOSPHATE REGULON SENSOR PROTEIN PHOR"/>
    <property type="match status" value="1"/>
</dbReference>
<accession>A0A1H3CEY9</accession>
<evidence type="ECO:0000256" key="6">
    <source>
        <dbReference type="ARBA" id="ARBA00022777"/>
    </source>
</evidence>
<dbReference type="InterPro" id="IPR036890">
    <property type="entry name" value="HATPase_C_sf"/>
</dbReference>
<dbReference type="PRINTS" id="PR00344">
    <property type="entry name" value="BCTRLSENSOR"/>
</dbReference>
<evidence type="ECO:0000256" key="5">
    <source>
        <dbReference type="ARBA" id="ARBA00022679"/>
    </source>
</evidence>
<feature type="transmembrane region" description="Helical" evidence="9">
    <location>
        <begin position="49"/>
        <end position="69"/>
    </location>
</feature>
<dbReference type="EC" id="2.7.13.3" evidence="3"/>
<dbReference type="GO" id="GO:0005886">
    <property type="term" value="C:plasma membrane"/>
    <property type="evidence" value="ECO:0007669"/>
    <property type="project" value="TreeGrafter"/>
</dbReference>
<sequence>MEKKIYFNLAMVATITAIVTSSITAYLFWDIYSSSIIENHVNLSFKFLPILPVTVGVLVFILIALYLVAHILTSKIIEPISITAQSIENILSGNEIEELDVYDELKPFIKAIQVQKMEIQNYILKLKEADRFRRDFTANVSHELKTPLTSINGFAEMLSAGNVSKEDTIKFANIIYKEGTRLLNLIDSIINLSHIEEVTENKHLEPTNILQIAEDVVTQLSIAAKNKEISLNLDAENIVINSNKRMIRDLLYNLGDNAIKYNKPNGKVDIIIKELDQFCIIKVKDTGIGIPEEEQDKVFQRFYMVDKSRSKKIGGSGLGLSIVKHIVAYHNGKMELKSQVDIGTEIIIQLPKN</sequence>
<protein>
    <recommendedName>
        <fullName evidence="3">histidine kinase</fullName>
        <ecNumber evidence="3">2.7.13.3</ecNumber>
    </recommendedName>
</protein>
<dbReference type="PANTHER" id="PTHR45453">
    <property type="entry name" value="PHOSPHATE REGULON SENSOR PROTEIN PHOR"/>
    <property type="match status" value="1"/>
</dbReference>
<comment type="catalytic activity">
    <reaction evidence="1">
        <text>ATP + protein L-histidine = ADP + protein N-phospho-L-histidine.</text>
        <dbReference type="EC" id="2.7.13.3"/>
    </reaction>
</comment>
<dbReference type="Pfam" id="PF00512">
    <property type="entry name" value="HisKA"/>
    <property type="match status" value="1"/>
</dbReference>
<dbReference type="OrthoDB" id="9813151at2"/>
<evidence type="ECO:0000313" key="12">
    <source>
        <dbReference type="Proteomes" id="UP000198828"/>
    </source>
</evidence>
<dbReference type="SUPFAM" id="SSF55874">
    <property type="entry name" value="ATPase domain of HSP90 chaperone/DNA topoisomerase II/histidine kinase"/>
    <property type="match status" value="1"/>
</dbReference>
<dbReference type="Gene3D" id="1.10.287.130">
    <property type="match status" value="1"/>
</dbReference>
<dbReference type="Gene3D" id="3.30.565.10">
    <property type="entry name" value="Histidine kinase-like ATPase, C-terminal domain"/>
    <property type="match status" value="1"/>
</dbReference>
<keyword evidence="8 9" id="KW-0472">Membrane</keyword>
<dbReference type="CDD" id="cd00082">
    <property type="entry name" value="HisKA"/>
    <property type="match status" value="1"/>
</dbReference>
<dbReference type="RefSeq" id="WP_093754142.1">
    <property type="nucleotide sequence ID" value="NZ_BSYN01000013.1"/>
</dbReference>
<dbReference type="InterPro" id="IPR004358">
    <property type="entry name" value="Sig_transdc_His_kin-like_C"/>
</dbReference>
<keyword evidence="12" id="KW-1185">Reference proteome</keyword>
<evidence type="ECO:0000256" key="8">
    <source>
        <dbReference type="ARBA" id="ARBA00023136"/>
    </source>
</evidence>
<dbReference type="InterPro" id="IPR003661">
    <property type="entry name" value="HisK_dim/P_dom"/>
</dbReference>
<organism evidence="11 12">
    <name type="scientific">Tepidimicrobium xylanilyticum</name>
    <dbReference type="NCBI Taxonomy" id="1123352"/>
    <lineage>
        <taxon>Bacteria</taxon>
        <taxon>Bacillati</taxon>
        <taxon>Bacillota</taxon>
        <taxon>Tissierellia</taxon>
        <taxon>Tissierellales</taxon>
        <taxon>Tepidimicrobiaceae</taxon>
        <taxon>Tepidimicrobium</taxon>
    </lineage>
</organism>
<dbReference type="InterPro" id="IPR036097">
    <property type="entry name" value="HisK_dim/P_sf"/>
</dbReference>
<gene>
    <name evidence="11" type="ORF">SAMN05660923_02477</name>
</gene>
<dbReference type="InterPro" id="IPR003594">
    <property type="entry name" value="HATPase_dom"/>
</dbReference>
<keyword evidence="4" id="KW-0597">Phosphoprotein</keyword>
<dbReference type="GO" id="GO:0004721">
    <property type="term" value="F:phosphoprotein phosphatase activity"/>
    <property type="evidence" value="ECO:0007669"/>
    <property type="project" value="TreeGrafter"/>
</dbReference>
<comment type="subcellular location">
    <subcellularLocation>
        <location evidence="2">Membrane</location>
    </subcellularLocation>
</comment>
<feature type="transmembrane region" description="Helical" evidence="9">
    <location>
        <begin position="7"/>
        <end position="29"/>
    </location>
</feature>
<feature type="domain" description="Histidine kinase" evidence="10">
    <location>
        <begin position="139"/>
        <end position="353"/>
    </location>
</feature>
<evidence type="ECO:0000256" key="3">
    <source>
        <dbReference type="ARBA" id="ARBA00012438"/>
    </source>
</evidence>
<keyword evidence="9" id="KW-1133">Transmembrane helix</keyword>
<keyword evidence="5" id="KW-0808">Transferase</keyword>
<dbReference type="FunFam" id="1.10.287.130:FF:000001">
    <property type="entry name" value="Two-component sensor histidine kinase"/>
    <property type="match status" value="1"/>
</dbReference>
<dbReference type="AlphaFoldDB" id="A0A1H3CEY9"/>